<dbReference type="PANTHER" id="PTHR23513">
    <property type="entry name" value="INTEGRAL MEMBRANE EFFLUX PROTEIN-RELATED"/>
    <property type="match status" value="1"/>
</dbReference>
<sequence>MAERTVTKWARRRLAALAYRDLRLFFAGELTSLLGSSMSTLAVSFAVLDGGGTQTELGLIMAARIVPMVALLPVGGVVADRVGPRRVMVCADVLRCASQAVLAAALLSGRPGMWVFVVPAVAWGAGEAFGMPARGGLIPRLAASGAAYEGRLRDANALSGLAQSLANVGGPALAGVLVAVVGPGVVVALDAATYGAAAVAVALLRVSDIPLASPGTRKGAAREGWDEFRSRTWLWVTTLQFTLFNVLVWAPFLVLGPVVAHDRLGGAQSWGLIMSVYGTGAVAGGLVMVGGRTPRRPLVVATVATFGWALPPGAMAAGLPTAVIAGAALVAGAGAAVCGALYATTNQRHVPPGVLARITSLTAVGAFALGPIGLAAAGPVAAAVGLAVLLGFGALWQLAAGAVVLAVPDVRRLTGSPDIAGSPDTVGRPEVARTPVE</sequence>
<reference evidence="8 9" key="1">
    <citation type="submission" date="2018-06" db="EMBL/GenBank/DDBJ databases">
        <title>Sphaerisporangium craniellae sp. nov., isolated from a marine sponge in the South China Sea.</title>
        <authorList>
            <person name="Li L."/>
        </authorList>
    </citation>
    <scope>NUCLEOTIDE SEQUENCE [LARGE SCALE GENOMIC DNA]</scope>
    <source>
        <strain evidence="8 9">CCTCC AA 208026</strain>
    </source>
</reference>
<evidence type="ECO:0000256" key="7">
    <source>
        <dbReference type="SAM" id="Phobius"/>
    </source>
</evidence>
<evidence type="ECO:0000256" key="2">
    <source>
        <dbReference type="ARBA" id="ARBA00022475"/>
    </source>
</evidence>
<dbReference type="PANTHER" id="PTHR23513:SF11">
    <property type="entry name" value="STAPHYLOFERRIN A TRANSPORTER"/>
    <property type="match status" value="1"/>
</dbReference>
<evidence type="ECO:0000256" key="3">
    <source>
        <dbReference type="ARBA" id="ARBA00022692"/>
    </source>
</evidence>
<dbReference type="SUPFAM" id="SSF103473">
    <property type="entry name" value="MFS general substrate transporter"/>
    <property type="match status" value="1"/>
</dbReference>
<dbReference type="AlphaFoldDB" id="A0A367FGH6"/>
<feature type="transmembrane region" description="Helical" evidence="7">
    <location>
        <begin position="298"/>
        <end position="317"/>
    </location>
</feature>
<feature type="transmembrane region" description="Helical" evidence="7">
    <location>
        <begin position="323"/>
        <end position="342"/>
    </location>
</feature>
<evidence type="ECO:0000256" key="5">
    <source>
        <dbReference type="ARBA" id="ARBA00023136"/>
    </source>
</evidence>
<dbReference type="InterPro" id="IPR011701">
    <property type="entry name" value="MFS"/>
</dbReference>
<dbReference type="RefSeq" id="WP_114030440.1">
    <property type="nucleotide sequence ID" value="NZ_QOIL01000011.1"/>
</dbReference>
<dbReference type="Gene3D" id="1.20.1250.20">
    <property type="entry name" value="MFS general substrate transporter like domains"/>
    <property type="match status" value="1"/>
</dbReference>
<dbReference type="InterPro" id="IPR036259">
    <property type="entry name" value="MFS_trans_sf"/>
</dbReference>
<dbReference type="CDD" id="cd06173">
    <property type="entry name" value="MFS_MefA_like"/>
    <property type="match status" value="1"/>
</dbReference>
<dbReference type="GO" id="GO:0005886">
    <property type="term" value="C:plasma membrane"/>
    <property type="evidence" value="ECO:0007669"/>
    <property type="project" value="UniProtKB-SubCell"/>
</dbReference>
<keyword evidence="9" id="KW-1185">Reference proteome</keyword>
<keyword evidence="3 7" id="KW-0812">Transmembrane</keyword>
<dbReference type="Proteomes" id="UP000253094">
    <property type="component" value="Unassembled WGS sequence"/>
</dbReference>
<dbReference type="GO" id="GO:0022857">
    <property type="term" value="F:transmembrane transporter activity"/>
    <property type="evidence" value="ECO:0007669"/>
    <property type="project" value="InterPro"/>
</dbReference>
<evidence type="ECO:0000256" key="1">
    <source>
        <dbReference type="ARBA" id="ARBA00004651"/>
    </source>
</evidence>
<accession>A0A367FGH6</accession>
<feature type="transmembrane region" description="Helical" evidence="7">
    <location>
        <begin position="380"/>
        <end position="407"/>
    </location>
</feature>
<comment type="caution">
    <text evidence="8">The sequence shown here is derived from an EMBL/GenBank/DDBJ whole genome shotgun (WGS) entry which is preliminary data.</text>
</comment>
<feature type="transmembrane region" description="Helical" evidence="7">
    <location>
        <begin position="232"/>
        <end position="252"/>
    </location>
</feature>
<evidence type="ECO:0000313" key="8">
    <source>
        <dbReference type="EMBL" id="RCG29404.1"/>
    </source>
</evidence>
<dbReference type="Pfam" id="PF07690">
    <property type="entry name" value="MFS_1"/>
    <property type="match status" value="1"/>
</dbReference>
<keyword evidence="2" id="KW-1003">Cell membrane</keyword>
<organism evidence="8 9">
    <name type="scientific">Sphaerisporangium album</name>
    <dbReference type="NCBI Taxonomy" id="509200"/>
    <lineage>
        <taxon>Bacteria</taxon>
        <taxon>Bacillati</taxon>
        <taxon>Actinomycetota</taxon>
        <taxon>Actinomycetes</taxon>
        <taxon>Streptosporangiales</taxon>
        <taxon>Streptosporangiaceae</taxon>
        <taxon>Sphaerisporangium</taxon>
    </lineage>
</organism>
<feature type="transmembrane region" description="Helical" evidence="7">
    <location>
        <begin position="354"/>
        <end position="374"/>
    </location>
</feature>
<feature type="transmembrane region" description="Helical" evidence="7">
    <location>
        <begin position="59"/>
        <end position="79"/>
    </location>
</feature>
<feature type="transmembrane region" description="Helical" evidence="7">
    <location>
        <begin position="272"/>
        <end position="291"/>
    </location>
</feature>
<comment type="subcellular location">
    <subcellularLocation>
        <location evidence="1">Cell membrane</location>
        <topology evidence="1">Multi-pass membrane protein</topology>
    </subcellularLocation>
</comment>
<evidence type="ECO:0000256" key="4">
    <source>
        <dbReference type="ARBA" id="ARBA00022989"/>
    </source>
</evidence>
<keyword evidence="4 7" id="KW-1133">Transmembrane helix</keyword>
<evidence type="ECO:0000256" key="6">
    <source>
        <dbReference type="SAM" id="MobiDB-lite"/>
    </source>
</evidence>
<proteinExistence type="predicted"/>
<evidence type="ECO:0000313" key="9">
    <source>
        <dbReference type="Proteomes" id="UP000253094"/>
    </source>
</evidence>
<feature type="transmembrane region" description="Helical" evidence="7">
    <location>
        <begin position="21"/>
        <end position="47"/>
    </location>
</feature>
<dbReference type="EMBL" id="QOIL01000011">
    <property type="protein sequence ID" value="RCG29404.1"/>
    <property type="molecule type" value="Genomic_DNA"/>
</dbReference>
<protein>
    <submittedName>
        <fullName evidence="8">MFS transporter</fullName>
    </submittedName>
</protein>
<keyword evidence="5 7" id="KW-0472">Membrane</keyword>
<name>A0A367FGH6_9ACTN</name>
<gene>
    <name evidence="8" type="ORF">DQ384_20320</name>
</gene>
<feature type="region of interest" description="Disordered" evidence="6">
    <location>
        <begin position="417"/>
        <end position="437"/>
    </location>
</feature>
<dbReference type="OrthoDB" id="4528313at2"/>